<name>Q99199_CHLRE</name>
<protein>
    <submittedName>
        <fullName evidence="1">ORF16</fullName>
    </submittedName>
</protein>
<dbReference type="AlphaFoldDB" id="Q99199"/>
<dbReference type="PIR" id="S14018">
    <property type="entry name" value="S14018"/>
</dbReference>
<sequence length="96" mass="11087">YGLCAAGNGLRALASWTMRRVRVLMIRPVRRKQRAPHPCFMDNSRHTCPYDVTCVPQATASHPCFWVIDGIRALMIRPVCRKQRAPHSCVVDYRRH</sequence>
<accession>Q99199</accession>
<dbReference type="EMBL" id="X56231">
    <property type="protein sequence ID" value="CAA39680.1"/>
    <property type="molecule type" value="Genomic_DNA"/>
</dbReference>
<evidence type="ECO:0000313" key="1">
    <source>
        <dbReference type="EMBL" id="CAA39680.1"/>
    </source>
</evidence>
<reference evidence="1" key="1">
    <citation type="journal article" date="1991" name="Nucleic Acids Res.">
        <title>A transposon with an unusual LTR arrangement from Chlamydomonas reinhardtii contains an internal tandem array of 76 bp repeats.</title>
        <authorList>
            <person name="Day A."/>
            <person name="Rochaix J.D."/>
        </authorList>
    </citation>
    <scope>NUCLEOTIDE SEQUENCE</scope>
    <source>
        <strain evidence="1">FUD44</strain>
    </source>
</reference>
<organism evidence="1">
    <name type="scientific">Chlamydomonas reinhardtii</name>
    <name type="common">Chlamydomonas smithii</name>
    <dbReference type="NCBI Taxonomy" id="3055"/>
    <lineage>
        <taxon>Eukaryota</taxon>
        <taxon>Viridiplantae</taxon>
        <taxon>Chlorophyta</taxon>
        <taxon>core chlorophytes</taxon>
        <taxon>Chlorophyceae</taxon>
        <taxon>CS clade</taxon>
        <taxon>Chlamydomonadales</taxon>
        <taxon>Chlamydomonadaceae</taxon>
        <taxon>Chlamydomonas</taxon>
    </lineage>
</organism>
<proteinExistence type="predicted"/>